<accession>A0ACC2TZX8</accession>
<reference evidence="1" key="1">
    <citation type="submission" date="2022-04" db="EMBL/GenBank/DDBJ databases">
        <title>Genome of the entomopathogenic fungus Entomophthora muscae.</title>
        <authorList>
            <person name="Elya C."/>
            <person name="Lovett B.R."/>
            <person name="Lee E."/>
            <person name="Macias A.M."/>
            <person name="Hajek A.E."/>
            <person name="De Bivort B.L."/>
            <person name="Kasson M.T."/>
            <person name="De Fine Licht H.H."/>
            <person name="Stajich J.E."/>
        </authorList>
    </citation>
    <scope>NUCLEOTIDE SEQUENCE</scope>
    <source>
        <strain evidence="1">Berkeley</strain>
    </source>
</reference>
<comment type="caution">
    <text evidence="1">The sequence shown here is derived from an EMBL/GenBank/DDBJ whole genome shotgun (WGS) entry which is preliminary data.</text>
</comment>
<proteinExistence type="predicted"/>
<protein>
    <submittedName>
        <fullName evidence="1">Uncharacterized protein</fullName>
    </submittedName>
</protein>
<dbReference type="Proteomes" id="UP001165960">
    <property type="component" value="Unassembled WGS sequence"/>
</dbReference>
<name>A0ACC2TZX8_9FUNG</name>
<evidence type="ECO:0000313" key="1">
    <source>
        <dbReference type="EMBL" id="KAJ9080011.1"/>
    </source>
</evidence>
<keyword evidence="2" id="KW-1185">Reference proteome</keyword>
<gene>
    <name evidence="1" type="ORF">DSO57_1029540</name>
</gene>
<evidence type="ECO:0000313" key="2">
    <source>
        <dbReference type="Proteomes" id="UP001165960"/>
    </source>
</evidence>
<organism evidence="1 2">
    <name type="scientific">Entomophthora muscae</name>
    <dbReference type="NCBI Taxonomy" id="34485"/>
    <lineage>
        <taxon>Eukaryota</taxon>
        <taxon>Fungi</taxon>
        <taxon>Fungi incertae sedis</taxon>
        <taxon>Zoopagomycota</taxon>
        <taxon>Entomophthoromycotina</taxon>
        <taxon>Entomophthoromycetes</taxon>
        <taxon>Entomophthorales</taxon>
        <taxon>Entomophthoraceae</taxon>
        <taxon>Entomophthora</taxon>
    </lineage>
</organism>
<sequence length="155" mass="17326">MKDASQPSHRMTQSLLSLTIYLVTHPRAFELGSIPSLLCASVCIVSFALALVLSEIELWCSKYNSTFFLMMLVPLVEPIMSSVTSLLWMVLFNFKLSSLIRGDQPFFAISLAHLDLALLIFASFSWAYPTLNALAQYFFPTVRATKANEFTSSTL</sequence>
<dbReference type="EMBL" id="QTSX02001616">
    <property type="protein sequence ID" value="KAJ9080011.1"/>
    <property type="molecule type" value="Genomic_DNA"/>
</dbReference>